<dbReference type="Pfam" id="PF14084">
    <property type="entry name" value="DUF4264"/>
    <property type="match status" value="1"/>
</dbReference>
<keyword evidence="2" id="KW-1185">Reference proteome</keyword>
<organism evidence="1 2">
    <name type="scientific">Effusibacillus dendaii</name>
    <dbReference type="NCBI Taxonomy" id="2743772"/>
    <lineage>
        <taxon>Bacteria</taxon>
        <taxon>Bacillati</taxon>
        <taxon>Bacillota</taxon>
        <taxon>Bacilli</taxon>
        <taxon>Bacillales</taxon>
        <taxon>Alicyclobacillaceae</taxon>
        <taxon>Effusibacillus</taxon>
    </lineage>
</organism>
<reference evidence="1 2" key="1">
    <citation type="submission" date="2020-08" db="EMBL/GenBank/DDBJ databases">
        <title>Complete Genome Sequence of Effusibacillus dendaii Strain skT53, Isolated from Farmland soil.</title>
        <authorList>
            <person name="Konishi T."/>
            <person name="Kawasaki H."/>
        </authorList>
    </citation>
    <scope>NUCLEOTIDE SEQUENCE [LARGE SCALE GENOMIC DNA]</scope>
    <source>
        <strain evidence="2">skT53</strain>
    </source>
</reference>
<proteinExistence type="predicted"/>
<dbReference type="AlphaFoldDB" id="A0A7I8D617"/>
<accession>A0A7I8D617</accession>
<dbReference type="InterPro" id="IPR012190">
    <property type="entry name" value="UCP036698"/>
</dbReference>
<sequence length="61" mass="6888">MESNIVETIATFQFADGDHLYQVVDFLNRTLKSYDLAFGLSKETDGCLYLSVYEITTSPDT</sequence>
<evidence type="ECO:0000313" key="2">
    <source>
        <dbReference type="Proteomes" id="UP000593802"/>
    </source>
</evidence>
<protein>
    <recommendedName>
        <fullName evidence="3">DUF4264 domain-containing protein</fullName>
    </recommendedName>
</protein>
<gene>
    <name evidence="1" type="ORF">skT53_04220</name>
</gene>
<dbReference type="KEGG" id="eff:skT53_04220"/>
<name>A0A7I8D617_9BACL</name>
<dbReference type="Proteomes" id="UP000593802">
    <property type="component" value="Chromosome"/>
</dbReference>
<dbReference type="EMBL" id="AP023366">
    <property type="protein sequence ID" value="BCJ85437.1"/>
    <property type="molecule type" value="Genomic_DNA"/>
</dbReference>
<evidence type="ECO:0008006" key="3">
    <source>
        <dbReference type="Google" id="ProtNLM"/>
    </source>
</evidence>
<evidence type="ECO:0000313" key="1">
    <source>
        <dbReference type="EMBL" id="BCJ85437.1"/>
    </source>
</evidence>